<organism evidence="2 3">
    <name type="scientific">Halapricum desulfuricans</name>
    <dbReference type="NCBI Taxonomy" id="2841257"/>
    <lineage>
        <taxon>Archaea</taxon>
        <taxon>Methanobacteriati</taxon>
        <taxon>Methanobacteriota</taxon>
        <taxon>Stenosarchaea group</taxon>
        <taxon>Halobacteria</taxon>
        <taxon>Halobacteriales</taxon>
        <taxon>Haloarculaceae</taxon>
        <taxon>Halapricum</taxon>
    </lineage>
</organism>
<feature type="transmembrane region" description="Helical" evidence="1">
    <location>
        <begin position="278"/>
        <end position="301"/>
    </location>
</feature>
<dbReference type="RefSeq" id="WP_229113681.1">
    <property type="nucleotide sequence ID" value="NZ_CP064787.1"/>
</dbReference>
<evidence type="ECO:0000313" key="3">
    <source>
        <dbReference type="Proteomes" id="UP000663525"/>
    </source>
</evidence>
<feature type="transmembrane region" description="Helical" evidence="1">
    <location>
        <begin position="401"/>
        <end position="421"/>
    </location>
</feature>
<keyword evidence="1" id="KW-0812">Transmembrane</keyword>
<protein>
    <submittedName>
        <fullName evidence="2">Putative membrane protein</fullName>
    </submittedName>
</protein>
<keyword evidence="1" id="KW-1133">Transmembrane helix</keyword>
<feature type="transmembrane region" description="Helical" evidence="1">
    <location>
        <begin position="313"/>
        <end position="333"/>
    </location>
</feature>
<evidence type="ECO:0000256" key="1">
    <source>
        <dbReference type="SAM" id="Phobius"/>
    </source>
</evidence>
<evidence type="ECO:0000313" key="2">
    <source>
        <dbReference type="EMBL" id="QSG07236.1"/>
    </source>
</evidence>
<dbReference type="AlphaFoldDB" id="A0A897NA25"/>
<feature type="transmembrane region" description="Helical" evidence="1">
    <location>
        <begin position="340"/>
        <end position="358"/>
    </location>
</feature>
<gene>
    <name evidence="2" type="ORF">HSR121_2919</name>
</gene>
<accession>A0A897NA25</accession>
<proteinExistence type="predicted"/>
<name>A0A897NA25_9EURY</name>
<feature type="transmembrane region" description="Helical" evidence="1">
    <location>
        <begin position="233"/>
        <end position="257"/>
    </location>
</feature>
<dbReference type="EMBL" id="CP064787">
    <property type="protein sequence ID" value="QSG07236.1"/>
    <property type="molecule type" value="Genomic_DNA"/>
</dbReference>
<keyword evidence="1" id="KW-0472">Membrane</keyword>
<dbReference type="Proteomes" id="UP000663525">
    <property type="component" value="Chromosome"/>
</dbReference>
<feature type="transmembrane region" description="Helical" evidence="1">
    <location>
        <begin position="370"/>
        <end position="389"/>
    </location>
</feature>
<dbReference type="GeneID" id="68856452"/>
<sequence>MRRSVRIAGTVLALAVVFGAVLVVFTTPTVQTLPPETADSDERELFRFEGDDSGVWTYLSPSREFRKRSPINVVVREDADTVVELLRSSDEHTWNRTDETQRPAEPTDPVPERINLTGTTIEWGETTGTARYAYVHDGESGEWIRETDQLHNGDYYGYRTHVRLYESPVSDEEPWVAMQVHTEHFDWFTLRHSVDGVQRGQRQVERDLMSEPYVERVWRAYLDNDGPADADGWATVVELFVALPAFGLGLVSARELWRQRLTAVDRRRIRAVVDRVTVRHGLLFGSIVALVLGVRAAGVLLEWHVPALSMHAIAALLYPFIAVGIPIVTYAFASGIRRRMDAAVTGASALSVALFLDYGYLGVEVLPIEIVLQRVGVVLALGLIAAGAAQRATADAHRNRLLVVGLLLWAGLLLGTLFEYIG</sequence>
<reference evidence="2" key="1">
    <citation type="submission" date="2020-11" db="EMBL/GenBank/DDBJ databases">
        <title>Carbohydrate-dependent, anaerobic sulfur respiration: A novel catabolism in halophilic archaea.</title>
        <authorList>
            <person name="Sorokin D.Y."/>
            <person name="Messina E."/>
            <person name="Smedile F."/>
            <person name="La Cono V."/>
            <person name="Hallsworth J.E."/>
            <person name="Yakimov M.M."/>
        </authorList>
    </citation>
    <scope>NUCLEOTIDE SEQUENCE</scope>
    <source>
        <strain evidence="2">HSR12-1</strain>
    </source>
</reference>